<evidence type="ECO:0000256" key="1">
    <source>
        <dbReference type="SAM" id="MobiDB-lite"/>
    </source>
</evidence>
<proteinExistence type="predicted"/>
<sequence>MNNMYYKEETDTNEEVTTEENVTEESNVINEEEAKNSDTDNETVDEIDNEIDMIAEEDNEDDNEEEDKKRWHFGKPVDLSANCSLEMHINPENKMIYVCPGKAQYFIASSSKCCGPIRVKYLSHNCNRRCKKICGCLGTYFVFNSGIVIIPKKRLRPGAIDVLPFLAYDGCNYYKFEAIFTYSPCECCKCCKGSRR</sequence>
<dbReference type="Proteomes" id="UP000094652">
    <property type="component" value="Chromosome"/>
</dbReference>
<dbReference type="EMBL" id="CP017253">
    <property type="protein sequence ID" value="AOR23023.1"/>
    <property type="molecule type" value="Genomic_DNA"/>
</dbReference>
<dbReference type="STRING" id="394958.BGI42_04505"/>
<feature type="region of interest" description="Disordered" evidence="1">
    <location>
        <begin position="1"/>
        <end position="45"/>
    </location>
</feature>
<evidence type="ECO:0000313" key="3">
    <source>
        <dbReference type="Proteomes" id="UP000094652"/>
    </source>
</evidence>
<evidence type="ECO:0000313" key="2">
    <source>
        <dbReference type="EMBL" id="AOR23023.1"/>
    </source>
</evidence>
<dbReference type="AlphaFoldDB" id="A0A1D7XI52"/>
<protein>
    <submittedName>
        <fullName evidence="2">Uncharacterized protein</fullName>
    </submittedName>
</protein>
<accession>A0A1D7XI52</accession>
<organism evidence="2 3">
    <name type="scientific">Clostridium taeniosporum</name>
    <dbReference type="NCBI Taxonomy" id="394958"/>
    <lineage>
        <taxon>Bacteria</taxon>
        <taxon>Bacillati</taxon>
        <taxon>Bacillota</taxon>
        <taxon>Clostridia</taxon>
        <taxon>Eubacteriales</taxon>
        <taxon>Clostridiaceae</taxon>
        <taxon>Clostridium</taxon>
    </lineage>
</organism>
<keyword evidence="3" id="KW-1185">Reference proteome</keyword>
<dbReference type="OrthoDB" id="1912047at2"/>
<feature type="compositionally biased region" description="Acidic residues" evidence="1">
    <location>
        <begin position="11"/>
        <end position="23"/>
    </location>
</feature>
<feature type="compositionally biased region" description="Basic and acidic residues" evidence="1">
    <location>
        <begin position="1"/>
        <end position="10"/>
    </location>
</feature>
<dbReference type="RefSeq" id="WP_069679178.1">
    <property type="nucleotide sequence ID" value="NZ_CP017253.2"/>
</dbReference>
<reference evidence="3" key="1">
    <citation type="submission" date="2016-09" db="EMBL/GenBank/DDBJ databases">
        <title>Genomics of Clostridium taeniosporum, an organism which forms endospores with ribbon-like appendages.</title>
        <authorList>
            <person name="Walker J.R."/>
        </authorList>
    </citation>
    <scope>NUCLEOTIDE SEQUENCE [LARGE SCALE GENOMIC DNA]</scope>
    <source>
        <strain evidence="3">1/k</strain>
    </source>
</reference>
<gene>
    <name evidence="2" type="ORF">BGI42_04505</name>
</gene>
<name>A0A1D7XI52_9CLOT</name>
<dbReference type="KEGG" id="ctae:BGI42_04505"/>